<keyword evidence="1" id="KW-0732">Signal</keyword>
<dbReference type="Proteomes" id="UP000248291">
    <property type="component" value="Unassembled WGS sequence"/>
</dbReference>
<evidence type="ECO:0000313" key="2">
    <source>
        <dbReference type="EMBL" id="GBH20061.1"/>
    </source>
</evidence>
<proteinExistence type="predicted"/>
<dbReference type="Gene3D" id="1.25.40.10">
    <property type="entry name" value="Tetratricopeptide repeat domain"/>
    <property type="match status" value="1"/>
</dbReference>
<name>A0AAN4QAM0_PSESF</name>
<protein>
    <submittedName>
        <fullName evidence="2">Tetratricopeptide repeat</fullName>
    </submittedName>
</protein>
<dbReference type="InterPro" id="IPR011990">
    <property type="entry name" value="TPR-like_helical_dom_sf"/>
</dbReference>
<dbReference type="EMBL" id="BGKA01000243">
    <property type="protein sequence ID" value="GBH20061.1"/>
    <property type="molecule type" value="Genomic_DNA"/>
</dbReference>
<sequence>MPARRHTLVIGLVAAIAASVSHAQGATVEVQLIEQGQYWQARSNAVRAAEIWQKVLLIDANQVQALYGMGLIGVKQNKPQQAQTYLTRLQALSPVPWQAVQLEQDIALGQPQNQALLDDARRLADAGERDKATGLFRQLFNGRLPQGTVGREYYTNLGIQQCGLARGAQGL</sequence>
<comment type="caution">
    <text evidence="2">The sequence shown here is derived from an EMBL/GenBank/DDBJ whole genome shotgun (WGS) entry which is preliminary data.</text>
</comment>
<accession>A0AAN4QAM0</accession>
<evidence type="ECO:0000313" key="3">
    <source>
        <dbReference type="Proteomes" id="UP000248291"/>
    </source>
</evidence>
<reference evidence="2 3" key="1">
    <citation type="submission" date="2018-04" db="EMBL/GenBank/DDBJ databases">
        <title>Draft genome sequence of Pseudomonas syringae pv. actinidiae biovar 3 strains isolated from kiwifruit in Kagawa prefecture.</title>
        <authorList>
            <person name="Tabuchi M."/>
            <person name="Saito M."/>
            <person name="Fujiwara S."/>
            <person name="Sasa N."/>
            <person name="Akimitsu K."/>
            <person name="Gomi K."/>
            <person name="Konishi-Sugita S."/>
            <person name="Hamano K."/>
            <person name="Kataoka I."/>
        </authorList>
    </citation>
    <scope>NUCLEOTIDE SEQUENCE [LARGE SCALE GENOMIC DNA]</scope>
    <source>
        <strain evidence="2 3">MAFF212211</strain>
    </source>
</reference>
<feature type="chain" id="PRO_5042841856" evidence="1">
    <location>
        <begin position="24"/>
        <end position="171"/>
    </location>
</feature>
<feature type="signal peptide" evidence="1">
    <location>
        <begin position="1"/>
        <end position="23"/>
    </location>
</feature>
<dbReference type="SUPFAM" id="SSF48452">
    <property type="entry name" value="TPR-like"/>
    <property type="match status" value="1"/>
</dbReference>
<dbReference type="AlphaFoldDB" id="A0AAN4QAM0"/>
<organism evidence="2 3">
    <name type="scientific">Pseudomonas syringae pv. actinidiae</name>
    <dbReference type="NCBI Taxonomy" id="103796"/>
    <lineage>
        <taxon>Bacteria</taxon>
        <taxon>Pseudomonadati</taxon>
        <taxon>Pseudomonadota</taxon>
        <taxon>Gammaproteobacteria</taxon>
        <taxon>Pseudomonadales</taxon>
        <taxon>Pseudomonadaceae</taxon>
        <taxon>Pseudomonas</taxon>
        <taxon>Pseudomonas syringae</taxon>
    </lineage>
</organism>
<evidence type="ECO:0000256" key="1">
    <source>
        <dbReference type="SAM" id="SignalP"/>
    </source>
</evidence>
<gene>
    <name evidence="2" type="ORF">KPSA3_06083</name>
</gene>